<comment type="caution">
    <text evidence="2">The sequence shown here is derived from an EMBL/GenBank/DDBJ whole genome shotgun (WGS) entry which is preliminary data.</text>
</comment>
<keyword evidence="3" id="KW-1185">Reference proteome</keyword>
<organism evidence="2 3">
    <name type="scientific">Pristionchus entomophagus</name>
    <dbReference type="NCBI Taxonomy" id="358040"/>
    <lineage>
        <taxon>Eukaryota</taxon>
        <taxon>Metazoa</taxon>
        <taxon>Ecdysozoa</taxon>
        <taxon>Nematoda</taxon>
        <taxon>Chromadorea</taxon>
        <taxon>Rhabditida</taxon>
        <taxon>Rhabditina</taxon>
        <taxon>Diplogasteromorpha</taxon>
        <taxon>Diplogasteroidea</taxon>
        <taxon>Neodiplogasteridae</taxon>
        <taxon>Pristionchus</taxon>
    </lineage>
</organism>
<name>A0AAV5TVT3_9BILA</name>
<evidence type="ECO:0000313" key="1">
    <source>
        <dbReference type="EMBL" id="GMS87526.1"/>
    </source>
</evidence>
<dbReference type="Proteomes" id="UP001432027">
    <property type="component" value="Unassembled WGS sequence"/>
</dbReference>
<gene>
    <name evidence="2" type="ORF">PENTCL1PPCAC_20828</name>
    <name evidence="1" type="ORF">PENTCL1PPCAC_9701</name>
</gene>
<feature type="non-terminal residue" evidence="2">
    <location>
        <position position="67"/>
    </location>
</feature>
<reference evidence="2" key="1">
    <citation type="submission" date="2023-10" db="EMBL/GenBank/DDBJ databases">
        <title>Genome assembly of Pristionchus species.</title>
        <authorList>
            <person name="Yoshida K."/>
            <person name="Sommer R.J."/>
        </authorList>
    </citation>
    <scope>NUCLEOTIDE SEQUENCE</scope>
    <source>
        <strain evidence="2">RS0144</strain>
    </source>
</reference>
<proteinExistence type="predicted"/>
<dbReference type="EMBL" id="BTSX01000005">
    <property type="protein sequence ID" value="GMS98653.1"/>
    <property type="molecule type" value="Genomic_DNA"/>
</dbReference>
<feature type="non-terminal residue" evidence="2">
    <location>
        <position position="1"/>
    </location>
</feature>
<accession>A0AAV5TVT3</accession>
<evidence type="ECO:0000313" key="3">
    <source>
        <dbReference type="Proteomes" id="UP001432027"/>
    </source>
</evidence>
<evidence type="ECO:0000313" key="2">
    <source>
        <dbReference type="EMBL" id="GMS98653.1"/>
    </source>
</evidence>
<sequence>LSPISSIAPRYNVMLQSWRSGDAAASSSRRPIAQKLVVASSTSYLTRPSDETLLVGEKYVSETLRVL</sequence>
<dbReference type="AlphaFoldDB" id="A0AAV5TVT3"/>
<dbReference type="EMBL" id="BTSX01000003">
    <property type="protein sequence ID" value="GMS87526.1"/>
    <property type="molecule type" value="Genomic_DNA"/>
</dbReference>
<protein>
    <submittedName>
        <fullName evidence="2">Uncharacterized protein</fullName>
    </submittedName>
</protein>